<comment type="caution">
    <text evidence="2">The sequence shown here is derived from an EMBL/GenBank/DDBJ whole genome shotgun (WGS) entry which is preliminary data.</text>
</comment>
<sequence length="134" mass="15035">MFHGRLPSALSFGTFGMIWNNRNTLCFQQFTNLSVILHKPLQFVAEYWASRTCIPCTRTQAFAPIKWETPPPGWIKLNSDGSCSTNPCIADAGGIIRDHLGNWIIGFTKNLGHGSNDEVEFWGLKTGLEIECFK</sequence>
<dbReference type="AlphaFoldDB" id="A0AAV5HTP2"/>
<protein>
    <recommendedName>
        <fullName evidence="1">RNase H type-1 domain-containing protein</fullName>
    </recommendedName>
</protein>
<gene>
    <name evidence="2" type="ORF">SLEP1_g3979</name>
</gene>
<proteinExistence type="predicted"/>
<evidence type="ECO:0000313" key="2">
    <source>
        <dbReference type="EMBL" id="GKU89907.1"/>
    </source>
</evidence>
<dbReference type="EMBL" id="BPVZ01000004">
    <property type="protein sequence ID" value="GKU89907.1"/>
    <property type="molecule type" value="Genomic_DNA"/>
</dbReference>
<reference evidence="2 3" key="1">
    <citation type="journal article" date="2021" name="Commun. Biol.">
        <title>The genome of Shorea leprosula (Dipterocarpaceae) highlights the ecological relevance of drought in aseasonal tropical rainforests.</title>
        <authorList>
            <person name="Ng K.K.S."/>
            <person name="Kobayashi M.J."/>
            <person name="Fawcett J.A."/>
            <person name="Hatakeyama M."/>
            <person name="Paape T."/>
            <person name="Ng C.H."/>
            <person name="Ang C.C."/>
            <person name="Tnah L.H."/>
            <person name="Lee C.T."/>
            <person name="Nishiyama T."/>
            <person name="Sese J."/>
            <person name="O'Brien M.J."/>
            <person name="Copetti D."/>
            <person name="Mohd Noor M.I."/>
            <person name="Ong R.C."/>
            <person name="Putra M."/>
            <person name="Sireger I.Z."/>
            <person name="Indrioko S."/>
            <person name="Kosugi Y."/>
            <person name="Izuno A."/>
            <person name="Isagi Y."/>
            <person name="Lee S.L."/>
            <person name="Shimizu K.K."/>
        </authorList>
    </citation>
    <scope>NUCLEOTIDE SEQUENCE [LARGE SCALE GENOMIC DNA]</scope>
    <source>
        <strain evidence="2">214</strain>
    </source>
</reference>
<dbReference type="PANTHER" id="PTHR47723">
    <property type="entry name" value="OS05G0353850 PROTEIN"/>
    <property type="match status" value="1"/>
</dbReference>
<dbReference type="Pfam" id="PF13456">
    <property type="entry name" value="RVT_3"/>
    <property type="match status" value="1"/>
</dbReference>
<feature type="domain" description="RNase H type-1" evidence="1">
    <location>
        <begin position="71"/>
        <end position="134"/>
    </location>
</feature>
<dbReference type="InterPro" id="IPR053151">
    <property type="entry name" value="RNase_H-like"/>
</dbReference>
<dbReference type="PROSITE" id="PS50879">
    <property type="entry name" value="RNASE_H_1"/>
    <property type="match status" value="1"/>
</dbReference>
<dbReference type="GO" id="GO:0004523">
    <property type="term" value="F:RNA-DNA hybrid ribonuclease activity"/>
    <property type="evidence" value="ECO:0007669"/>
    <property type="project" value="InterPro"/>
</dbReference>
<dbReference type="InterPro" id="IPR002156">
    <property type="entry name" value="RNaseH_domain"/>
</dbReference>
<dbReference type="InterPro" id="IPR044730">
    <property type="entry name" value="RNase_H-like_dom_plant"/>
</dbReference>
<evidence type="ECO:0000259" key="1">
    <source>
        <dbReference type="PROSITE" id="PS50879"/>
    </source>
</evidence>
<dbReference type="InterPro" id="IPR012337">
    <property type="entry name" value="RNaseH-like_sf"/>
</dbReference>
<evidence type="ECO:0000313" key="3">
    <source>
        <dbReference type="Proteomes" id="UP001054252"/>
    </source>
</evidence>
<dbReference type="Proteomes" id="UP001054252">
    <property type="component" value="Unassembled WGS sequence"/>
</dbReference>
<keyword evidence="3" id="KW-1185">Reference proteome</keyword>
<dbReference type="Gene3D" id="3.30.420.10">
    <property type="entry name" value="Ribonuclease H-like superfamily/Ribonuclease H"/>
    <property type="match status" value="1"/>
</dbReference>
<dbReference type="SUPFAM" id="SSF53098">
    <property type="entry name" value="Ribonuclease H-like"/>
    <property type="match status" value="1"/>
</dbReference>
<accession>A0AAV5HTP2</accession>
<name>A0AAV5HTP2_9ROSI</name>
<organism evidence="2 3">
    <name type="scientific">Rubroshorea leprosula</name>
    <dbReference type="NCBI Taxonomy" id="152421"/>
    <lineage>
        <taxon>Eukaryota</taxon>
        <taxon>Viridiplantae</taxon>
        <taxon>Streptophyta</taxon>
        <taxon>Embryophyta</taxon>
        <taxon>Tracheophyta</taxon>
        <taxon>Spermatophyta</taxon>
        <taxon>Magnoliopsida</taxon>
        <taxon>eudicotyledons</taxon>
        <taxon>Gunneridae</taxon>
        <taxon>Pentapetalae</taxon>
        <taxon>rosids</taxon>
        <taxon>malvids</taxon>
        <taxon>Malvales</taxon>
        <taxon>Dipterocarpaceae</taxon>
        <taxon>Rubroshorea</taxon>
    </lineage>
</organism>
<dbReference type="PANTHER" id="PTHR47723:SF19">
    <property type="entry name" value="POLYNUCLEOTIDYL TRANSFERASE, RIBONUCLEASE H-LIKE SUPERFAMILY PROTEIN"/>
    <property type="match status" value="1"/>
</dbReference>
<dbReference type="InterPro" id="IPR036397">
    <property type="entry name" value="RNaseH_sf"/>
</dbReference>
<dbReference type="CDD" id="cd06222">
    <property type="entry name" value="RNase_H_like"/>
    <property type="match status" value="1"/>
</dbReference>
<dbReference type="GO" id="GO:0003676">
    <property type="term" value="F:nucleic acid binding"/>
    <property type="evidence" value="ECO:0007669"/>
    <property type="project" value="InterPro"/>
</dbReference>